<dbReference type="EC" id="3.5.1.28" evidence="3"/>
<dbReference type="RefSeq" id="WP_274261032.1">
    <property type="nucleotide sequence ID" value="NZ_CP117884.1"/>
</dbReference>
<accession>A0ABY7WTI1</accession>
<evidence type="ECO:0000313" key="4">
    <source>
        <dbReference type="Proteomes" id="UP001220377"/>
    </source>
</evidence>
<dbReference type="Proteomes" id="UP001220377">
    <property type="component" value="Chromosome"/>
</dbReference>
<dbReference type="InterPro" id="IPR002502">
    <property type="entry name" value="Amidase_domain"/>
</dbReference>
<sequence>MKKKWALALTLAAGLAVGGAMQMQHPQAATVNQIAAKYKPVKVTNYKSNFPYKKGYRQGVGRPEGIIIHETAEPTWTAADGAKHFLSEWKTKQTYVHAFVDGSEVAHIGDTNYQTWGAGTAGNARFISIELCETTNPTTFAKSVNNLAYYSATLLRQYNLKPDLASNDGFGTIWSHYDVTRFLGGTDHTDPLGYFSAHGYDMNQFFALVQKWYGQLGSVKPQASAKNANVVKLGAVTGMYTQPTYNSKKVKNLAKGSSWRYNSVTVTAGQYWFNIGRNQWIRVGGASKPTMTVKATSTLRNAPSYTGKAIGTLKKGAKYKYGDTRFVNDQLWYNLGGNQWVANGKTSGTTRVVKKTSKTGVINIGPATPLYPKADPKSKPVRTLNPGTSWLYSDVKTVGGKTWYWLGGSQWVQFN</sequence>
<keyword evidence="3" id="KW-0378">Hydrolase</keyword>
<feature type="domain" description="N-acetylmuramoyl-L-alanine amidase" evidence="2">
    <location>
        <begin position="50"/>
        <end position="192"/>
    </location>
</feature>
<dbReference type="SMART" id="SM00644">
    <property type="entry name" value="Ami_2"/>
    <property type="match status" value="1"/>
</dbReference>
<dbReference type="SUPFAM" id="SSF55846">
    <property type="entry name" value="N-acetylmuramoyl-L-alanine amidase-like"/>
    <property type="match status" value="1"/>
</dbReference>
<organism evidence="3 4">
    <name type="scientific">Lacticaseibacillus pabuli</name>
    <dbReference type="NCBI Taxonomy" id="3025672"/>
    <lineage>
        <taxon>Bacteria</taxon>
        <taxon>Bacillati</taxon>
        <taxon>Bacillota</taxon>
        <taxon>Bacilli</taxon>
        <taxon>Lactobacillales</taxon>
        <taxon>Lactobacillaceae</taxon>
        <taxon>Lacticaseibacillus</taxon>
    </lineage>
</organism>
<dbReference type="Gene3D" id="3.40.80.10">
    <property type="entry name" value="Peptidoglycan recognition protein-like"/>
    <property type="match status" value="1"/>
</dbReference>
<gene>
    <name evidence="3" type="ORF">PQ472_02400</name>
</gene>
<evidence type="ECO:0000256" key="1">
    <source>
        <dbReference type="SAM" id="SignalP"/>
    </source>
</evidence>
<evidence type="ECO:0000259" key="2">
    <source>
        <dbReference type="SMART" id="SM00644"/>
    </source>
</evidence>
<protein>
    <submittedName>
        <fullName evidence="3">N-acetylmuramoyl-L-alanine amidase</fullName>
        <ecNumber evidence="3">3.5.1.28</ecNumber>
    </submittedName>
</protein>
<dbReference type="GO" id="GO:0008745">
    <property type="term" value="F:N-acetylmuramoyl-L-alanine amidase activity"/>
    <property type="evidence" value="ECO:0007669"/>
    <property type="project" value="UniProtKB-EC"/>
</dbReference>
<dbReference type="CDD" id="cd06583">
    <property type="entry name" value="PGRP"/>
    <property type="match status" value="1"/>
</dbReference>
<dbReference type="Pfam" id="PF01510">
    <property type="entry name" value="Amidase_2"/>
    <property type="match status" value="1"/>
</dbReference>
<proteinExistence type="predicted"/>
<dbReference type="InterPro" id="IPR036505">
    <property type="entry name" value="Amidase/PGRP_sf"/>
</dbReference>
<keyword evidence="4" id="KW-1185">Reference proteome</keyword>
<keyword evidence="1" id="KW-0732">Signal</keyword>
<name>A0ABY7WTI1_9LACO</name>
<reference evidence="3 4" key="1">
    <citation type="submission" date="2023-02" db="EMBL/GenBank/DDBJ databases">
        <title>Genome sequence of Lacticaseibacillus sp. KACC 23028.</title>
        <authorList>
            <person name="Kim S."/>
            <person name="Heo J."/>
            <person name="Kwon S.-W."/>
        </authorList>
    </citation>
    <scope>NUCLEOTIDE SEQUENCE [LARGE SCALE GENOMIC DNA]</scope>
    <source>
        <strain evidence="3 4">KACC 23028</strain>
    </source>
</reference>
<dbReference type="EMBL" id="CP117884">
    <property type="protein sequence ID" value="WDF83104.1"/>
    <property type="molecule type" value="Genomic_DNA"/>
</dbReference>
<feature type="chain" id="PRO_5046487438" evidence="1">
    <location>
        <begin position="23"/>
        <end position="415"/>
    </location>
</feature>
<feature type="signal peptide" evidence="1">
    <location>
        <begin position="1"/>
        <end position="22"/>
    </location>
</feature>
<evidence type="ECO:0000313" key="3">
    <source>
        <dbReference type="EMBL" id="WDF83104.1"/>
    </source>
</evidence>